<gene>
    <name evidence="2" type="ORF">HD599_001058</name>
</gene>
<evidence type="ECO:0000256" key="1">
    <source>
        <dbReference type="SAM" id="MobiDB-lite"/>
    </source>
</evidence>
<keyword evidence="3" id="KW-1185">Reference proteome</keyword>
<protein>
    <submittedName>
        <fullName evidence="2">Uncharacterized protein</fullName>
    </submittedName>
</protein>
<proteinExistence type="predicted"/>
<evidence type="ECO:0000313" key="3">
    <source>
        <dbReference type="Proteomes" id="UP000536685"/>
    </source>
</evidence>
<name>A0A841AMH7_9MICO</name>
<dbReference type="Proteomes" id="UP000536685">
    <property type="component" value="Unassembled WGS sequence"/>
</dbReference>
<evidence type="ECO:0000313" key="2">
    <source>
        <dbReference type="EMBL" id="MBB5842735.1"/>
    </source>
</evidence>
<reference evidence="2 3" key="1">
    <citation type="submission" date="2020-08" db="EMBL/GenBank/DDBJ databases">
        <title>Sequencing the genomes of 1000 actinobacteria strains.</title>
        <authorList>
            <person name="Klenk H.-P."/>
        </authorList>
    </citation>
    <scope>NUCLEOTIDE SEQUENCE [LARGE SCALE GENOMIC DNA]</scope>
    <source>
        <strain evidence="2 3">DSM 105784</strain>
    </source>
</reference>
<dbReference type="RefSeq" id="WP_184234315.1">
    <property type="nucleotide sequence ID" value="NZ_JACHMJ010000001.1"/>
</dbReference>
<accession>A0A841AMH7</accession>
<dbReference type="EMBL" id="JACHMJ010000001">
    <property type="protein sequence ID" value="MBB5842735.1"/>
    <property type="molecule type" value="Genomic_DNA"/>
</dbReference>
<feature type="region of interest" description="Disordered" evidence="1">
    <location>
        <begin position="1"/>
        <end position="22"/>
    </location>
</feature>
<dbReference type="AlphaFoldDB" id="A0A841AMH7"/>
<sequence length="211" mass="22373">MSDVSKYLPLSQRRGGDESGVDGNWAPRLSAVVARLVDTLDHADPVLWDAPTLQTGVDVRSCTVDLVTRLRSTRVQRLRSRLGMPRPTQPVADPIGALREVSAEPRKRAIGDLDAAVVATLDIATSAGVDVDLDPITLGAVAVHRALTAPLAIRSVLAGRELRATDGEWTVGRGIPLDAPGPEIVLFLAGRTGLPSHRPADNGERPQPAAE</sequence>
<organism evidence="2 3">
    <name type="scientific">Conyzicola lurida</name>
    <dbReference type="NCBI Taxonomy" id="1172621"/>
    <lineage>
        <taxon>Bacteria</taxon>
        <taxon>Bacillati</taxon>
        <taxon>Actinomycetota</taxon>
        <taxon>Actinomycetes</taxon>
        <taxon>Micrococcales</taxon>
        <taxon>Microbacteriaceae</taxon>
        <taxon>Conyzicola</taxon>
    </lineage>
</organism>
<comment type="caution">
    <text evidence="2">The sequence shown here is derived from an EMBL/GenBank/DDBJ whole genome shotgun (WGS) entry which is preliminary data.</text>
</comment>